<evidence type="ECO:0000313" key="3">
    <source>
        <dbReference type="EMBL" id="QJC55120.1"/>
    </source>
</evidence>
<dbReference type="Pfam" id="PF03976">
    <property type="entry name" value="PPK2"/>
    <property type="match status" value="1"/>
</dbReference>
<dbReference type="RefSeq" id="WP_168921034.1">
    <property type="nucleotide sequence ID" value="NZ_CP051461.1"/>
</dbReference>
<protein>
    <submittedName>
        <fullName evidence="3">Polyphosphate:AMP/ADP phosphotransferase</fullName>
        <ecNumber evidence="3">2.7.4.-</ecNumber>
    </submittedName>
</protein>
<dbReference type="InterPro" id="IPR022300">
    <property type="entry name" value="PPK2-rel_1"/>
</dbReference>
<name>A0A6H2H5J4_9BURK</name>
<evidence type="ECO:0000259" key="2">
    <source>
        <dbReference type="Pfam" id="PF03976"/>
    </source>
</evidence>
<dbReference type="KEGG" id="pvac:HC248_00383"/>
<dbReference type="EMBL" id="CP051461">
    <property type="protein sequence ID" value="QJC55120.1"/>
    <property type="molecule type" value="Genomic_DNA"/>
</dbReference>
<proteinExistence type="predicted"/>
<dbReference type="PANTHER" id="PTHR34383">
    <property type="entry name" value="POLYPHOSPHATE:AMP PHOSPHOTRANSFERASE-RELATED"/>
    <property type="match status" value="1"/>
</dbReference>
<dbReference type="SUPFAM" id="SSF52540">
    <property type="entry name" value="P-loop containing nucleoside triphosphate hydrolases"/>
    <property type="match status" value="1"/>
</dbReference>
<gene>
    <name evidence="3" type="ORF">HC248_00383</name>
</gene>
<sequence>MSNDKSDNKFEKKSDKKLAAKEDRKSSLKAAEKELAQAEEKALRAQEKLLAKQIWQWQPPLNDGKSSDLKACTMADFDPGAKPFSSGDKQQDKLNVQALADRIDVLQNLFYADKRYKLLVILQGTDTSGKDGTLRDLFNRVSPLGVHTVGWKAPTENERAHDYLWRIHQQVPGAGEMMLFNRSHYEEVLVPVVNGSINAEQTAQRYAHINDFERMLSQTGTVILKFMLHISFQEQRERLQERIDDSSKNWKFSMDDLTARKQFMPYQKAYADLLNATSTPWAPWTVVPADSKTQRNLMVGTLICDALEKLDLRFPPADPALEGIKVV</sequence>
<evidence type="ECO:0000256" key="1">
    <source>
        <dbReference type="SAM" id="MobiDB-lite"/>
    </source>
</evidence>
<dbReference type="NCBIfam" id="TIGR03709">
    <property type="entry name" value="PPK2_rel_1"/>
    <property type="match status" value="1"/>
</dbReference>
<dbReference type="Gene3D" id="3.40.50.300">
    <property type="entry name" value="P-loop containing nucleotide triphosphate hydrolases"/>
    <property type="match status" value="1"/>
</dbReference>
<dbReference type="GO" id="GO:0016776">
    <property type="term" value="F:phosphotransferase activity, phosphate group as acceptor"/>
    <property type="evidence" value="ECO:0007669"/>
    <property type="project" value="InterPro"/>
</dbReference>
<evidence type="ECO:0000313" key="4">
    <source>
        <dbReference type="Proteomes" id="UP000502041"/>
    </source>
</evidence>
<keyword evidence="3" id="KW-0808">Transferase</keyword>
<dbReference type="InterPro" id="IPR022488">
    <property type="entry name" value="PPK2-related"/>
</dbReference>
<feature type="domain" description="Polyphosphate kinase-2-related" evidence="2">
    <location>
        <begin position="88"/>
        <end position="310"/>
    </location>
</feature>
<dbReference type="AlphaFoldDB" id="A0A6H2H5J4"/>
<feature type="region of interest" description="Disordered" evidence="1">
    <location>
        <begin position="1"/>
        <end position="32"/>
    </location>
</feature>
<organism evidence="3 4">
    <name type="scientific">Polaromonas vacuolata</name>
    <dbReference type="NCBI Taxonomy" id="37448"/>
    <lineage>
        <taxon>Bacteria</taxon>
        <taxon>Pseudomonadati</taxon>
        <taxon>Pseudomonadota</taxon>
        <taxon>Betaproteobacteria</taxon>
        <taxon>Burkholderiales</taxon>
        <taxon>Comamonadaceae</taxon>
        <taxon>Polaromonas</taxon>
    </lineage>
</organism>
<dbReference type="EC" id="2.7.4.-" evidence="3"/>
<accession>A0A6H2H5J4</accession>
<dbReference type="PANTHER" id="PTHR34383:SF3">
    <property type="entry name" value="POLYPHOSPHATE:AMP PHOSPHOTRANSFERASE"/>
    <property type="match status" value="1"/>
</dbReference>
<dbReference type="Proteomes" id="UP000502041">
    <property type="component" value="Chromosome"/>
</dbReference>
<keyword evidence="4" id="KW-1185">Reference proteome</keyword>
<dbReference type="InterPro" id="IPR027417">
    <property type="entry name" value="P-loop_NTPase"/>
</dbReference>
<dbReference type="GO" id="GO:0006797">
    <property type="term" value="P:polyphosphate metabolic process"/>
    <property type="evidence" value="ECO:0007669"/>
    <property type="project" value="InterPro"/>
</dbReference>
<reference evidence="3 4" key="1">
    <citation type="submission" date="2020-04" db="EMBL/GenBank/DDBJ databases">
        <title>Complete genome of a Psychrophilic, Marine, Gas Vacuolate Bacterium Polaromonas vacuolata KCTC 22033T.</title>
        <authorList>
            <person name="Hwang K."/>
            <person name="Kim K.M."/>
        </authorList>
    </citation>
    <scope>NUCLEOTIDE SEQUENCE [LARGE SCALE GENOMIC DNA]</scope>
    <source>
        <strain evidence="3 4">KCTC 22033</strain>
    </source>
</reference>